<keyword evidence="1" id="KW-0479">Metal-binding</keyword>
<keyword evidence="1" id="KW-0862">Zinc</keyword>
<accession>A0A2P4YHI7</accession>
<organism evidence="4 5">
    <name type="scientific">Phytophthora palmivora</name>
    <dbReference type="NCBI Taxonomy" id="4796"/>
    <lineage>
        <taxon>Eukaryota</taxon>
        <taxon>Sar</taxon>
        <taxon>Stramenopiles</taxon>
        <taxon>Oomycota</taxon>
        <taxon>Peronosporomycetes</taxon>
        <taxon>Peronosporales</taxon>
        <taxon>Peronosporaceae</taxon>
        <taxon>Phytophthora</taxon>
    </lineage>
</organism>
<evidence type="ECO:0000259" key="3">
    <source>
        <dbReference type="PROSITE" id="PS50966"/>
    </source>
</evidence>
<feature type="compositionally biased region" description="Polar residues" evidence="2">
    <location>
        <begin position="251"/>
        <end position="272"/>
    </location>
</feature>
<sequence>MYCQSLQEKLFDAEMFKNVNIQHPDYDREMTLVANIVREHACELIIKQYSYVIGPASYTFYEGCHDVYFIKSTSTDDAALGELNAEYSVTKRDWKCSCLFMCTRFLPCRHVFFLRKALGLETVIPTHLLNKRWLISTVRAAIANESTNVDEPAPKPFEVKSQALGLQPQVSEALPIASEICDTMTEFGMTQYQEAMQYLQTVAGRFKRGEFEDPAQHLPTQRDTGSIEITQVESPSDRASQPDNNTRDSSDQSTRVVTLSNQSGSVEDQSGSVGDKSGQVGIQIESTTLSSATKTPHFPPRSRGRQKKTATAKKSLRKKAVSVAREDSEVYASNLNVASLEASLTTKSTYLSAAEVIEKFQMVEYGFKFKSPTARMISSLPPTKLTMPPEAITHIL</sequence>
<feature type="domain" description="SWIM-type" evidence="3">
    <location>
        <begin position="87"/>
        <end position="119"/>
    </location>
</feature>
<evidence type="ECO:0000313" key="5">
    <source>
        <dbReference type="Proteomes" id="UP000237271"/>
    </source>
</evidence>
<evidence type="ECO:0000256" key="2">
    <source>
        <dbReference type="SAM" id="MobiDB-lite"/>
    </source>
</evidence>
<dbReference type="GO" id="GO:0008270">
    <property type="term" value="F:zinc ion binding"/>
    <property type="evidence" value="ECO:0007669"/>
    <property type="project" value="UniProtKB-KW"/>
</dbReference>
<feature type="compositionally biased region" description="Basic residues" evidence="2">
    <location>
        <begin position="300"/>
        <end position="319"/>
    </location>
</feature>
<dbReference type="PROSITE" id="PS50966">
    <property type="entry name" value="ZF_SWIM"/>
    <property type="match status" value="1"/>
</dbReference>
<feature type="compositionally biased region" description="Polar residues" evidence="2">
    <location>
        <begin position="284"/>
        <end position="294"/>
    </location>
</feature>
<comment type="caution">
    <text evidence="4">The sequence shown here is derived from an EMBL/GenBank/DDBJ whole genome shotgun (WGS) entry which is preliminary data.</text>
</comment>
<dbReference type="AlphaFoldDB" id="A0A2P4YHI7"/>
<proteinExistence type="predicted"/>
<gene>
    <name evidence="4" type="ORF">PHPALM_5376</name>
</gene>
<keyword evidence="1" id="KW-0863">Zinc-finger</keyword>
<protein>
    <recommendedName>
        <fullName evidence="3">SWIM-type domain-containing protein</fullName>
    </recommendedName>
</protein>
<feature type="region of interest" description="Disordered" evidence="2">
    <location>
        <begin position="213"/>
        <end position="319"/>
    </location>
</feature>
<evidence type="ECO:0000313" key="4">
    <source>
        <dbReference type="EMBL" id="POM77267.1"/>
    </source>
</evidence>
<dbReference type="InterPro" id="IPR007527">
    <property type="entry name" value="Znf_SWIM"/>
</dbReference>
<evidence type="ECO:0000256" key="1">
    <source>
        <dbReference type="PROSITE-ProRule" id="PRU00325"/>
    </source>
</evidence>
<feature type="compositionally biased region" description="Polar residues" evidence="2">
    <location>
        <begin position="218"/>
        <end position="244"/>
    </location>
</feature>
<dbReference type="OrthoDB" id="120871at2759"/>
<dbReference type="Proteomes" id="UP000237271">
    <property type="component" value="Unassembled WGS sequence"/>
</dbReference>
<keyword evidence="5" id="KW-1185">Reference proteome</keyword>
<dbReference type="EMBL" id="NCKW01002778">
    <property type="protein sequence ID" value="POM77267.1"/>
    <property type="molecule type" value="Genomic_DNA"/>
</dbReference>
<reference evidence="4 5" key="1">
    <citation type="journal article" date="2017" name="Genome Biol. Evol.">
        <title>Phytophthora megakarya and P. palmivora, closely related causal agents of cacao black pod rot, underwent increases in genome sizes and gene numbers by different mechanisms.</title>
        <authorList>
            <person name="Ali S.S."/>
            <person name="Shao J."/>
            <person name="Lary D.J."/>
            <person name="Kronmiller B."/>
            <person name="Shen D."/>
            <person name="Strem M.D."/>
            <person name="Amoako-Attah I."/>
            <person name="Akrofi A.Y."/>
            <person name="Begoude B.A."/>
            <person name="Ten Hoopen G.M."/>
            <person name="Coulibaly K."/>
            <person name="Kebe B.I."/>
            <person name="Melnick R.L."/>
            <person name="Guiltinan M.J."/>
            <person name="Tyler B.M."/>
            <person name="Meinhardt L.W."/>
            <person name="Bailey B.A."/>
        </authorList>
    </citation>
    <scope>NUCLEOTIDE SEQUENCE [LARGE SCALE GENOMIC DNA]</scope>
    <source>
        <strain evidence="5">sbr112.9</strain>
    </source>
</reference>
<name>A0A2P4YHI7_9STRA</name>